<dbReference type="EMBL" id="AQGV01000013">
    <property type="protein sequence ID" value="MBE0369655.1"/>
    <property type="molecule type" value="Genomic_DNA"/>
</dbReference>
<proteinExistence type="predicted"/>
<protein>
    <submittedName>
        <fullName evidence="1">Uncharacterized protein</fullName>
    </submittedName>
</protein>
<sequence length="38" mass="4423">MSGIIEPQHAMLGIEDIYQYMQPSLINVIEQKETLIFE</sequence>
<evidence type="ECO:0000313" key="2">
    <source>
        <dbReference type="Proteomes" id="UP000615755"/>
    </source>
</evidence>
<organism evidence="1 2">
    <name type="scientific">Pseudoalteromonas aurantia 208</name>
    <dbReference type="NCBI Taxonomy" id="1314867"/>
    <lineage>
        <taxon>Bacteria</taxon>
        <taxon>Pseudomonadati</taxon>
        <taxon>Pseudomonadota</taxon>
        <taxon>Gammaproteobacteria</taxon>
        <taxon>Alteromonadales</taxon>
        <taxon>Pseudoalteromonadaceae</taxon>
        <taxon>Pseudoalteromonas</taxon>
    </lineage>
</organism>
<gene>
    <name evidence="1" type="ORF">PAUR_a4203</name>
</gene>
<name>A0ABR9EF79_9GAMM</name>
<comment type="caution">
    <text evidence="1">The sequence shown here is derived from an EMBL/GenBank/DDBJ whole genome shotgun (WGS) entry which is preliminary data.</text>
</comment>
<dbReference type="Proteomes" id="UP000615755">
    <property type="component" value="Unassembled WGS sequence"/>
</dbReference>
<keyword evidence="2" id="KW-1185">Reference proteome</keyword>
<reference evidence="1 2" key="1">
    <citation type="submission" date="2015-03" db="EMBL/GenBank/DDBJ databases">
        <title>Genome sequence of Pseudoalteromonas aurantia.</title>
        <authorList>
            <person name="Xie B.-B."/>
            <person name="Rong J.-C."/>
            <person name="Qin Q.-L."/>
            <person name="Zhang Y.-Z."/>
        </authorList>
    </citation>
    <scope>NUCLEOTIDE SEQUENCE [LARGE SCALE GENOMIC DNA]</scope>
    <source>
        <strain evidence="1 2">208</strain>
    </source>
</reference>
<accession>A0ABR9EF79</accession>
<evidence type="ECO:0000313" key="1">
    <source>
        <dbReference type="EMBL" id="MBE0369655.1"/>
    </source>
</evidence>